<organism evidence="2 3">
    <name type="scientific">Hypholoma sublateritium (strain FD-334 SS-4)</name>
    <dbReference type="NCBI Taxonomy" id="945553"/>
    <lineage>
        <taxon>Eukaryota</taxon>
        <taxon>Fungi</taxon>
        <taxon>Dikarya</taxon>
        <taxon>Basidiomycota</taxon>
        <taxon>Agaricomycotina</taxon>
        <taxon>Agaricomycetes</taxon>
        <taxon>Agaricomycetidae</taxon>
        <taxon>Agaricales</taxon>
        <taxon>Agaricineae</taxon>
        <taxon>Strophariaceae</taxon>
        <taxon>Hypholoma</taxon>
    </lineage>
</organism>
<evidence type="ECO:0000313" key="3">
    <source>
        <dbReference type="Proteomes" id="UP000054270"/>
    </source>
</evidence>
<accession>A0A0D2KWR2</accession>
<name>A0A0D2KWR2_HYPSF</name>
<evidence type="ECO:0000256" key="1">
    <source>
        <dbReference type="SAM" id="MobiDB-lite"/>
    </source>
</evidence>
<sequence length="159" mass="17499">LRVTSHYTSLTELTGHQQRKLSRLLKLPTRAISQQRTHPSHRRSSRCSGLVMPLHPNIPSQTRPTPNSVETKSDSGSAATSTGAHATSAHPTRSTALRRSFVMDAPRSSADGRPLAAGKRHKKHRCVNWYPRGYYVDGKVDSSAARIGDGGTRRGPWVR</sequence>
<dbReference type="AlphaFoldDB" id="A0A0D2KWR2"/>
<feature type="non-terminal residue" evidence="2">
    <location>
        <position position="1"/>
    </location>
</feature>
<reference evidence="3" key="1">
    <citation type="submission" date="2014-04" db="EMBL/GenBank/DDBJ databases">
        <title>Evolutionary Origins and Diversification of the Mycorrhizal Mutualists.</title>
        <authorList>
            <consortium name="DOE Joint Genome Institute"/>
            <consortium name="Mycorrhizal Genomics Consortium"/>
            <person name="Kohler A."/>
            <person name="Kuo A."/>
            <person name="Nagy L.G."/>
            <person name="Floudas D."/>
            <person name="Copeland A."/>
            <person name="Barry K.W."/>
            <person name="Cichocki N."/>
            <person name="Veneault-Fourrey C."/>
            <person name="LaButti K."/>
            <person name="Lindquist E.A."/>
            <person name="Lipzen A."/>
            <person name="Lundell T."/>
            <person name="Morin E."/>
            <person name="Murat C."/>
            <person name="Riley R."/>
            <person name="Ohm R."/>
            <person name="Sun H."/>
            <person name="Tunlid A."/>
            <person name="Henrissat B."/>
            <person name="Grigoriev I.V."/>
            <person name="Hibbett D.S."/>
            <person name="Martin F."/>
        </authorList>
    </citation>
    <scope>NUCLEOTIDE SEQUENCE [LARGE SCALE GENOMIC DNA]</scope>
    <source>
        <strain evidence="3">FD-334 SS-4</strain>
    </source>
</reference>
<dbReference type="Proteomes" id="UP000054270">
    <property type="component" value="Unassembled WGS sequence"/>
</dbReference>
<feature type="region of interest" description="Disordered" evidence="1">
    <location>
        <begin position="28"/>
        <end position="119"/>
    </location>
</feature>
<evidence type="ECO:0000313" key="2">
    <source>
        <dbReference type="EMBL" id="KJA19057.1"/>
    </source>
</evidence>
<dbReference type="EMBL" id="KN817582">
    <property type="protein sequence ID" value="KJA19057.1"/>
    <property type="molecule type" value="Genomic_DNA"/>
</dbReference>
<gene>
    <name evidence="2" type="ORF">HYPSUDRAFT_1096902</name>
</gene>
<protein>
    <submittedName>
        <fullName evidence="2">Uncharacterized protein</fullName>
    </submittedName>
</protein>
<proteinExistence type="predicted"/>
<feature type="compositionally biased region" description="Low complexity" evidence="1">
    <location>
        <begin position="74"/>
        <end position="92"/>
    </location>
</feature>
<keyword evidence="3" id="KW-1185">Reference proteome</keyword>
<feature type="compositionally biased region" description="Polar residues" evidence="1">
    <location>
        <begin position="58"/>
        <end position="70"/>
    </location>
</feature>